<comment type="caution">
    <text evidence="2">The sequence shown here is derived from an EMBL/GenBank/DDBJ whole genome shotgun (WGS) entry which is preliminary data.</text>
</comment>
<dbReference type="Pfam" id="PF07969">
    <property type="entry name" value="Amidohydro_3"/>
    <property type="match status" value="1"/>
</dbReference>
<evidence type="ECO:0000259" key="1">
    <source>
        <dbReference type="Pfam" id="PF07969"/>
    </source>
</evidence>
<feature type="domain" description="Amidohydrolase 3" evidence="1">
    <location>
        <begin position="53"/>
        <end position="536"/>
    </location>
</feature>
<dbReference type="OrthoDB" id="9767366at2"/>
<dbReference type="EMBL" id="JWIR02000026">
    <property type="protein sequence ID" value="KKB40843.1"/>
    <property type="molecule type" value="Genomic_DNA"/>
</dbReference>
<dbReference type="RefSeq" id="WP_052725868.1">
    <property type="nucleotide sequence ID" value="NZ_JWIR02000026.1"/>
</dbReference>
<keyword evidence="3" id="KW-1185">Reference proteome</keyword>
<dbReference type="InterPro" id="IPR013108">
    <property type="entry name" value="Amidohydro_3"/>
</dbReference>
<dbReference type="InterPro" id="IPR033932">
    <property type="entry name" value="YtcJ-like"/>
</dbReference>
<dbReference type="SUPFAM" id="SSF51338">
    <property type="entry name" value="Composite domain of metallo-dependent hydrolases"/>
    <property type="match status" value="1"/>
</dbReference>
<proteinExistence type="predicted"/>
<dbReference type="Gene3D" id="3.10.310.70">
    <property type="match status" value="1"/>
</dbReference>
<organism evidence="2 3">
    <name type="scientific">Bacillus thermotolerans</name>
    <name type="common">Quasibacillus thermotolerans</name>
    <dbReference type="NCBI Taxonomy" id="1221996"/>
    <lineage>
        <taxon>Bacteria</taxon>
        <taxon>Bacillati</taxon>
        <taxon>Bacillota</taxon>
        <taxon>Bacilli</taxon>
        <taxon>Bacillales</taxon>
        <taxon>Bacillaceae</taxon>
        <taxon>Bacillus</taxon>
    </lineage>
</organism>
<dbReference type="CDD" id="cd01300">
    <property type="entry name" value="YtcJ_like"/>
    <property type="match status" value="1"/>
</dbReference>
<evidence type="ECO:0000313" key="3">
    <source>
        <dbReference type="Proteomes" id="UP000031563"/>
    </source>
</evidence>
<evidence type="ECO:0000313" key="2">
    <source>
        <dbReference type="EMBL" id="KKB40843.1"/>
    </source>
</evidence>
<gene>
    <name evidence="2" type="ORF">QY95_01155</name>
</gene>
<accession>A0A0F5I5U7</accession>
<name>A0A0F5I5U7_BACTR</name>
<dbReference type="Gene3D" id="3.20.20.140">
    <property type="entry name" value="Metal-dependent hydrolases"/>
    <property type="match status" value="1"/>
</dbReference>
<dbReference type="InterPro" id="IPR032466">
    <property type="entry name" value="Metal_Hydrolase"/>
</dbReference>
<sequence length="548" mass="60656">MGEASMYADKILKNAMIYTMDESRPQAYQLAIAGGKVVAFDEEAEPYIGPATEVIDGKGKAVLPGLIESHAHPLHYAANLQQLDLRTEVTPSIEDILEAVRRKASELPAGEWIIGTGWDDSKLKERRFPTIDELSEAAPDHPVFLKRTCIHNAVVNWRAFEKSGLTANPADPEGGHFHRDPATGKLSGLIQENAMKEFDVPAFTVEQFKEAMKQAEQQFFEWGITTIHDMAVTKEELTVYQQLRKEGEFQMKVRLWLWAVTQMGWTGVEEEVLALGLESGFGNDHLNIQGLKYMLDGSVGGKTAAASEPFENDGENRGVLYMSEEKVKGHIARAVENNLRVSIHGIGERAIEQALRAIEQAASPEKNRQMRHRIEHCALPTEEQLERIAALDVVAASSIGFVYAIGDSYLKNLGEERAERVFPHASFKAHGIKAPGNSDMPVCPGNPFFGIYAAVTRRTVGGQQLGTKEAISVEEAIKAYTTEAAYSGFDEEIIGTLSAGKYADLIVLDENPFELSTERLKDIRVSMTMVDGEIVFERSKHPERISVN</sequence>
<dbReference type="SUPFAM" id="SSF51556">
    <property type="entry name" value="Metallo-dependent hydrolases"/>
    <property type="match status" value="1"/>
</dbReference>
<dbReference type="InterPro" id="IPR011059">
    <property type="entry name" value="Metal-dep_hydrolase_composite"/>
</dbReference>
<dbReference type="AlphaFoldDB" id="A0A0F5I5U7"/>
<dbReference type="GO" id="GO:0016810">
    <property type="term" value="F:hydrolase activity, acting on carbon-nitrogen (but not peptide) bonds"/>
    <property type="evidence" value="ECO:0007669"/>
    <property type="project" value="InterPro"/>
</dbReference>
<dbReference type="Proteomes" id="UP000031563">
    <property type="component" value="Unassembled WGS sequence"/>
</dbReference>
<dbReference type="PANTHER" id="PTHR22642">
    <property type="entry name" value="IMIDAZOLONEPROPIONASE"/>
    <property type="match status" value="1"/>
</dbReference>
<dbReference type="Gene3D" id="2.30.40.10">
    <property type="entry name" value="Urease, subunit C, domain 1"/>
    <property type="match status" value="1"/>
</dbReference>
<dbReference type="STRING" id="1221996.QY95_01155"/>
<reference evidence="2" key="1">
    <citation type="submission" date="2015-02" db="EMBL/GenBank/DDBJ databases">
        <title>Genome Assembly of Bacillaceae bacterium MTCC 8252.</title>
        <authorList>
            <person name="Verma A."/>
            <person name="Khatri I."/>
            <person name="Mual P."/>
            <person name="Subramanian S."/>
            <person name="Krishnamurthi S."/>
        </authorList>
    </citation>
    <scope>NUCLEOTIDE SEQUENCE [LARGE SCALE GENOMIC DNA]</scope>
    <source>
        <strain evidence="2">MTCC 8252</strain>
    </source>
</reference>
<protein>
    <submittedName>
        <fullName evidence="2">Exoenzymes regulatory protein AepA</fullName>
    </submittedName>
</protein>
<dbReference type="PANTHER" id="PTHR22642:SF2">
    <property type="entry name" value="PROTEIN LONG AFTER FAR-RED 3"/>
    <property type="match status" value="1"/>
</dbReference>